<evidence type="ECO:0000256" key="1">
    <source>
        <dbReference type="SAM" id="Phobius"/>
    </source>
</evidence>
<dbReference type="Proteomes" id="UP000051461">
    <property type="component" value="Unassembled WGS sequence"/>
</dbReference>
<reference evidence="2 3" key="1">
    <citation type="journal article" date="2015" name="Genome Announc.">
        <title>Expanding the biotechnology potential of lactobacilli through comparative genomics of 213 strains and associated genera.</title>
        <authorList>
            <person name="Sun Z."/>
            <person name="Harris H.M."/>
            <person name="McCann A."/>
            <person name="Guo C."/>
            <person name="Argimon S."/>
            <person name="Zhang W."/>
            <person name="Yang X."/>
            <person name="Jeffery I.B."/>
            <person name="Cooney J.C."/>
            <person name="Kagawa T.F."/>
            <person name="Liu W."/>
            <person name="Song Y."/>
            <person name="Salvetti E."/>
            <person name="Wrobel A."/>
            <person name="Rasinkangas P."/>
            <person name="Parkhill J."/>
            <person name="Rea M.C."/>
            <person name="O'Sullivan O."/>
            <person name="Ritari J."/>
            <person name="Douillard F.P."/>
            <person name="Paul Ross R."/>
            <person name="Yang R."/>
            <person name="Briner A.E."/>
            <person name="Felis G.E."/>
            <person name="de Vos W.M."/>
            <person name="Barrangou R."/>
            <person name="Klaenhammer T.R."/>
            <person name="Caufield P.W."/>
            <person name="Cui Y."/>
            <person name="Zhang H."/>
            <person name="O'Toole P.W."/>
        </authorList>
    </citation>
    <scope>NUCLEOTIDE SEQUENCE [LARGE SCALE GENOMIC DNA]</scope>
    <source>
        <strain evidence="2 3">DSM 20003</strain>
    </source>
</reference>
<keyword evidence="1" id="KW-0472">Membrane</keyword>
<feature type="transmembrane region" description="Helical" evidence="1">
    <location>
        <begin position="48"/>
        <end position="69"/>
    </location>
</feature>
<keyword evidence="1" id="KW-1133">Transmembrane helix</keyword>
<evidence type="ECO:0000313" key="2">
    <source>
        <dbReference type="EMBL" id="KRK39108.1"/>
    </source>
</evidence>
<accession>A0A0R1H5F4</accession>
<protein>
    <recommendedName>
        <fullName evidence="4">Alkaline shock response membrane anchor protein AmaP</fullName>
    </recommendedName>
</protein>
<dbReference type="EMBL" id="AZDA01000046">
    <property type="protein sequence ID" value="KRK39108.1"/>
    <property type="molecule type" value="Genomic_DNA"/>
</dbReference>
<name>A0A0R1H5F4_9LACO</name>
<keyword evidence="3" id="KW-1185">Reference proteome</keyword>
<evidence type="ECO:0008006" key="4">
    <source>
        <dbReference type="Google" id="ProtNLM"/>
    </source>
</evidence>
<comment type="caution">
    <text evidence="2">The sequence shown here is derived from an EMBL/GenBank/DDBJ whole genome shotgun (WGS) entry which is preliminary data.</text>
</comment>
<dbReference type="PATRIC" id="fig|1423726.3.peg.2938"/>
<dbReference type="AlphaFoldDB" id="A0A0R1H5F4"/>
<evidence type="ECO:0000313" key="3">
    <source>
        <dbReference type="Proteomes" id="UP000051461"/>
    </source>
</evidence>
<organism evidence="2 3">
    <name type="scientific">Loigolactobacillus bifermentans DSM 20003</name>
    <dbReference type="NCBI Taxonomy" id="1423726"/>
    <lineage>
        <taxon>Bacteria</taxon>
        <taxon>Bacillati</taxon>
        <taxon>Bacillota</taxon>
        <taxon>Bacilli</taxon>
        <taxon>Lactobacillales</taxon>
        <taxon>Lactobacillaceae</taxon>
        <taxon>Loigolactobacillus</taxon>
    </lineage>
</organism>
<proteinExistence type="predicted"/>
<dbReference type="STRING" id="1423726.FC07_GL002829"/>
<dbReference type="NCBIfam" id="NF033218">
    <property type="entry name" value="anchor_AmaP"/>
    <property type="match status" value="1"/>
</dbReference>
<gene>
    <name evidence="2" type="ORF">FC07_GL002829</name>
</gene>
<sequence>MKFLLALVVVLLLPLPLVTIARYAQVVDGSGAWLFQQAWFKTYGPSYLFWSGVVLAVGLGLFGIIALCWPRQRTLYLNQQASGQLRVTKKAIEQFVATAIQAEPYLQAPKVTAKLTRRQLKIQISGDLRTSEQVSQQVAALGQQLEQELRQFLGISAKKKIIVKLQHFSTKRQRQARVL</sequence>
<keyword evidence="1" id="KW-0812">Transmembrane</keyword>